<dbReference type="OrthoDB" id="10001768at2759"/>
<evidence type="ECO:0000313" key="7">
    <source>
        <dbReference type="Proteomes" id="UP000765507"/>
    </source>
</evidence>
<name>A0A8T1SJ32_CHESE</name>
<proteinExistence type="inferred from homology"/>
<reference evidence="6 7" key="1">
    <citation type="journal article" date="2020" name="G3 (Bethesda)">
        <title>Draft Genome of the Common Snapping Turtle, Chelydra serpentina, a Model for Phenotypic Plasticity in Reptiles.</title>
        <authorList>
            <person name="Das D."/>
            <person name="Singh S.K."/>
            <person name="Bierstedt J."/>
            <person name="Erickson A."/>
            <person name="Galli G.L.J."/>
            <person name="Crossley D.A. 2nd"/>
            <person name="Rhen T."/>
        </authorList>
    </citation>
    <scope>NUCLEOTIDE SEQUENCE [LARGE SCALE GENOMIC DNA]</scope>
    <source>
        <strain evidence="6">KW</strain>
    </source>
</reference>
<evidence type="ECO:0000256" key="4">
    <source>
        <dbReference type="ARBA" id="ARBA00022989"/>
    </source>
</evidence>
<evidence type="ECO:0000256" key="1">
    <source>
        <dbReference type="ARBA" id="ARBA00004141"/>
    </source>
</evidence>
<dbReference type="PANTHER" id="PTHR10671">
    <property type="entry name" value="EPITHELIAL MEMBRANE PROTEIN-RELATED"/>
    <property type="match status" value="1"/>
</dbReference>
<evidence type="ECO:0000313" key="6">
    <source>
        <dbReference type="EMBL" id="KAG6928868.1"/>
    </source>
</evidence>
<dbReference type="Pfam" id="PF07803">
    <property type="entry name" value="GSG-1"/>
    <property type="match status" value="1"/>
</dbReference>
<comment type="similarity">
    <text evidence="2">Belongs to the GSG1 family.</text>
</comment>
<dbReference type="PANTHER" id="PTHR10671:SF40">
    <property type="entry name" value="GERM CELL-SPECIFIC GENE 1-LIKE PROTEIN 2"/>
    <property type="match status" value="1"/>
</dbReference>
<evidence type="ECO:0000256" key="3">
    <source>
        <dbReference type="ARBA" id="ARBA00022692"/>
    </source>
</evidence>
<comment type="subcellular location">
    <subcellularLocation>
        <location evidence="1">Membrane</location>
        <topology evidence="1">Multi-pass membrane protein</topology>
    </subcellularLocation>
</comment>
<accession>A0A8T1SJ32</accession>
<dbReference type="GO" id="GO:0005886">
    <property type="term" value="C:plasma membrane"/>
    <property type="evidence" value="ECO:0007669"/>
    <property type="project" value="TreeGrafter"/>
</dbReference>
<keyword evidence="4" id="KW-1133">Transmembrane helix</keyword>
<organism evidence="6 7">
    <name type="scientific">Chelydra serpentina</name>
    <name type="common">Snapping turtle</name>
    <name type="synonym">Testudo serpentina</name>
    <dbReference type="NCBI Taxonomy" id="8475"/>
    <lineage>
        <taxon>Eukaryota</taxon>
        <taxon>Metazoa</taxon>
        <taxon>Chordata</taxon>
        <taxon>Craniata</taxon>
        <taxon>Vertebrata</taxon>
        <taxon>Euteleostomi</taxon>
        <taxon>Archelosauria</taxon>
        <taxon>Testudinata</taxon>
        <taxon>Testudines</taxon>
        <taxon>Cryptodira</taxon>
        <taxon>Durocryptodira</taxon>
        <taxon>Americhelydia</taxon>
        <taxon>Chelydroidea</taxon>
        <taxon>Chelydridae</taxon>
        <taxon>Chelydra</taxon>
    </lineage>
</organism>
<feature type="non-terminal residue" evidence="6">
    <location>
        <position position="1"/>
    </location>
</feature>
<evidence type="ECO:0000256" key="2">
    <source>
        <dbReference type="ARBA" id="ARBA00007425"/>
    </source>
</evidence>
<dbReference type="Proteomes" id="UP000765507">
    <property type="component" value="Unassembled WGS sequence"/>
</dbReference>
<comment type="caution">
    <text evidence="6">The sequence shown here is derived from an EMBL/GenBank/DDBJ whole genome shotgun (WGS) entry which is preliminary data.</text>
</comment>
<dbReference type="EMBL" id="JAHGAV010000197">
    <property type="protein sequence ID" value="KAG6928868.1"/>
    <property type="molecule type" value="Genomic_DNA"/>
</dbReference>
<dbReference type="AlphaFoldDB" id="A0A8T1SJ32"/>
<keyword evidence="7" id="KW-1185">Reference proteome</keyword>
<dbReference type="InterPro" id="IPR050579">
    <property type="entry name" value="PMP-22/EMP/MP20-like"/>
</dbReference>
<sequence>ASRQISDMGMDRRQRASAALSLSFLSLIFSITAFSSSYWCEGTRKVAKPFCTDQGKGTHCIRFNSSDQNNSNAVQYIWETGDDKFIDRKFHAGIWYSCEEIINGEGEKCRSFISLTPPADRGLFGMVAHMMYTTVFQMTVNLGPEDWRPQMWDYGWSYCLAWGSFACCMAASVTTINRYTKTILEFKHKRKKLERSLKNKCKFPDPGVPEKAWNMYVSSFHNTTEDLVHQLKDIHNPASISMFVDLNN</sequence>
<evidence type="ECO:0000256" key="5">
    <source>
        <dbReference type="ARBA" id="ARBA00023136"/>
    </source>
</evidence>
<dbReference type="InterPro" id="IPR012478">
    <property type="entry name" value="GSG-1"/>
</dbReference>
<keyword evidence="3" id="KW-0812">Transmembrane</keyword>
<dbReference type="Gene3D" id="1.20.140.150">
    <property type="match status" value="1"/>
</dbReference>
<keyword evidence="5" id="KW-0472">Membrane</keyword>
<protein>
    <submittedName>
        <fullName evidence="6">GSG1 like 2</fullName>
    </submittedName>
</protein>
<feature type="non-terminal residue" evidence="6">
    <location>
        <position position="248"/>
    </location>
</feature>
<gene>
    <name evidence="6" type="primary">GSG1L2</name>
    <name evidence="6" type="ORF">G0U57_006841</name>
</gene>